<evidence type="ECO:0000256" key="4">
    <source>
        <dbReference type="ARBA" id="ARBA00022989"/>
    </source>
</evidence>
<evidence type="ECO:0000256" key="2">
    <source>
        <dbReference type="ARBA" id="ARBA00022448"/>
    </source>
</evidence>
<feature type="transmembrane region" description="Helical" evidence="6">
    <location>
        <begin position="151"/>
        <end position="172"/>
    </location>
</feature>
<feature type="transmembrane region" description="Helical" evidence="6">
    <location>
        <begin position="178"/>
        <end position="196"/>
    </location>
</feature>
<feature type="transmembrane region" description="Helical" evidence="6">
    <location>
        <begin position="108"/>
        <end position="130"/>
    </location>
</feature>
<dbReference type="Proteomes" id="UP000177950">
    <property type="component" value="Unassembled WGS sequence"/>
</dbReference>
<feature type="transmembrane region" description="Helical" evidence="6">
    <location>
        <begin position="20"/>
        <end position="40"/>
    </location>
</feature>
<feature type="transmembrane region" description="Helical" evidence="6">
    <location>
        <begin position="381"/>
        <end position="401"/>
    </location>
</feature>
<dbReference type="Gene3D" id="1.20.1250.20">
    <property type="entry name" value="MFS general substrate transporter like domains"/>
    <property type="match status" value="1"/>
</dbReference>
<comment type="subcellular location">
    <subcellularLocation>
        <location evidence="1">Membrane</location>
        <topology evidence="1">Multi-pass membrane protein</topology>
    </subcellularLocation>
</comment>
<dbReference type="PANTHER" id="PTHR12778:SF10">
    <property type="entry name" value="MAJOR FACILITATOR SUPERFAMILY DOMAIN-CONTAINING PROTEIN 3"/>
    <property type="match status" value="1"/>
</dbReference>
<accession>A0A1F6UIT1</accession>
<reference evidence="8 9" key="1">
    <citation type="journal article" date="2016" name="Nat. Commun.">
        <title>Thousands of microbial genomes shed light on interconnected biogeochemical processes in an aquifer system.</title>
        <authorList>
            <person name="Anantharaman K."/>
            <person name="Brown C.T."/>
            <person name="Hug L.A."/>
            <person name="Sharon I."/>
            <person name="Castelle C.J."/>
            <person name="Probst A.J."/>
            <person name="Thomas B.C."/>
            <person name="Singh A."/>
            <person name="Wilkins M.J."/>
            <person name="Karaoz U."/>
            <person name="Brodie E.L."/>
            <person name="Williams K.H."/>
            <person name="Hubbard S.S."/>
            <person name="Banfield J.F."/>
        </authorList>
    </citation>
    <scope>NUCLEOTIDE SEQUENCE [LARGE SCALE GENOMIC DNA]</scope>
</reference>
<evidence type="ECO:0000256" key="6">
    <source>
        <dbReference type="SAM" id="Phobius"/>
    </source>
</evidence>
<dbReference type="PANTHER" id="PTHR12778">
    <property type="entry name" value="SOLUTE CARRIER FAMILY 33 ACETYL-COA TRANSPORTER -RELATED"/>
    <property type="match status" value="1"/>
</dbReference>
<comment type="caution">
    <text evidence="8">The sequence shown here is derived from an EMBL/GenBank/DDBJ whole genome shotgun (WGS) entry which is preliminary data.</text>
</comment>
<evidence type="ECO:0000259" key="7">
    <source>
        <dbReference type="PROSITE" id="PS50850"/>
    </source>
</evidence>
<feature type="transmembrane region" description="Helical" evidence="6">
    <location>
        <begin position="263"/>
        <end position="285"/>
    </location>
</feature>
<dbReference type="InterPro" id="IPR004752">
    <property type="entry name" value="AmpG_permease/AT-1"/>
</dbReference>
<dbReference type="Pfam" id="PF07690">
    <property type="entry name" value="MFS_1"/>
    <property type="match status" value="1"/>
</dbReference>
<dbReference type="GO" id="GO:0022857">
    <property type="term" value="F:transmembrane transporter activity"/>
    <property type="evidence" value="ECO:0007669"/>
    <property type="project" value="InterPro"/>
</dbReference>
<dbReference type="CDD" id="cd17486">
    <property type="entry name" value="MFS_AmpG_like"/>
    <property type="match status" value="1"/>
</dbReference>
<evidence type="ECO:0000313" key="8">
    <source>
        <dbReference type="EMBL" id="OGI57228.1"/>
    </source>
</evidence>
<keyword evidence="3 6" id="KW-0812">Transmembrane</keyword>
<evidence type="ECO:0000256" key="1">
    <source>
        <dbReference type="ARBA" id="ARBA00004141"/>
    </source>
</evidence>
<evidence type="ECO:0000256" key="3">
    <source>
        <dbReference type="ARBA" id="ARBA00022692"/>
    </source>
</evidence>
<feature type="transmembrane region" description="Helical" evidence="6">
    <location>
        <begin position="84"/>
        <end position="102"/>
    </location>
</feature>
<dbReference type="EMBL" id="MFSV01000145">
    <property type="protein sequence ID" value="OGI57228.1"/>
    <property type="molecule type" value="Genomic_DNA"/>
</dbReference>
<dbReference type="GO" id="GO:0016020">
    <property type="term" value="C:membrane"/>
    <property type="evidence" value="ECO:0007669"/>
    <property type="project" value="UniProtKB-SubCell"/>
</dbReference>
<feature type="transmembrane region" description="Helical" evidence="6">
    <location>
        <begin position="292"/>
        <end position="313"/>
    </location>
</feature>
<keyword evidence="2" id="KW-0813">Transport</keyword>
<dbReference type="SUPFAM" id="SSF103473">
    <property type="entry name" value="MFS general substrate transporter"/>
    <property type="match status" value="1"/>
</dbReference>
<sequence>MTAQNSYWGIFANRRVGVMLFLGFSSGLPLALTSGTLQAWLAVEGVDLHTIGLFTLVGLPYTLKFFWSPVMDRFVPPWMGRRRGWMLSTQMGLMLGIAAIGFSSPSHAPLAVAALALVVAFLSASQDIAFDAYRTDVLHEKERGFGAGVSVLGYRIAMIASGALALIIADYAGWQSTYLVMTGLLLIGVAATLYAPEPEVRVAPPRTMKEAVVGPLQDFFARPGALLLLATIVLYKLGDAFAGSLSTAFLLRGVGFSLTDVGVVNKGMGVAATLVGVLLGGGLMVRLGLFRSLMLFGILQAVSNLSFMLLAWAGKSYALMVLAVGFENITGGMGTAAFVAFMMALCNHRYTATQYALLSSLASLGRQYMGPPAGYLVEWVGWVEFFFVTVLVALPGLWLLWRMRGDIRALEHDANSGSG</sequence>
<evidence type="ECO:0000313" key="9">
    <source>
        <dbReference type="Proteomes" id="UP000177950"/>
    </source>
</evidence>
<dbReference type="InterPro" id="IPR011701">
    <property type="entry name" value="MFS"/>
</dbReference>
<proteinExistence type="predicted"/>
<dbReference type="InterPro" id="IPR020846">
    <property type="entry name" value="MFS_dom"/>
</dbReference>
<feature type="transmembrane region" description="Helical" evidence="6">
    <location>
        <begin position="226"/>
        <end position="251"/>
    </location>
</feature>
<dbReference type="PROSITE" id="PS50850">
    <property type="entry name" value="MFS"/>
    <property type="match status" value="1"/>
</dbReference>
<organism evidence="8 9">
    <name type="scientific">Candidatus Muproteobacteria bacterium RBG_19FT_COMBO_61_10</name>
    <dbReference type="NCBI Taxonomy" id="1817761"/>
    <lineage>
        <taxon>Bacteria</taxon>
        <taxon>Pseudomonadati</taxon>
        <taxon>Pseudomonadota</taxon>
        <taxon>Candidatus Muproteobacteria</taxon>
    </lineage>
</organism>
<feature type="domain" description="Major facilitator superfamily (MFS) profile" evidence="7">
    <location>
        <begin position="15"/>
        <end position="408"/>
    </location>
</feature>
<dbReference type="NCBIfam" id="TIGR00901">
    <property type="entry name" value="2A0125"/>
    <property type="match status" value="1"/>
</dbReference>
<evidence type="ECO:0000256" key="5">
    <source>
        <dbReference type="ARBA" id="ARBA00023136"/>
    </source>
</evidence>
<dbReference type="AlphaFoldDB" id="A0A1F6UIT1"/>
<feature type="transmembrane region" description="Helical" evidence="6">
    <location>
        <begin position="46"/>
        <end position="63"/>
    </location>
</feature>
<dbReference type="FunFam" id="1.20.1250.20:FF:000072">
    <property type="entry name" value="Muropeptide transporter AmpG"/>
    <property type="match status" value="1"/>
</dbReference>
<protein>
    <submittedName>
        <fullName evidence="8">Muropeptide transporter AmpG</fullName>
    </submittedName>
</protein>
<gene>
    <name evidence="8" type="primary">ampG</name>
    <name evidence="8" type="ORF">A2V58_07615</name>
</gene>
<dbReference type="InterPro" id="IPR036259">
    <property type="entry name" value="MFS_trans_sf"/>
</dbReference>
<name>A0A1F6UIT1_9PROT</name>
<keyword evidence="4 6" id="KW-1133">Transmembrane helix</keyword>
<keyword evidence="5 6" id="KW-0472">Membrane</keyword>